<dbReference type="Gene3D" id="3.30.565.10">
    <property type="entry name" value="Histidine kinase-like ATPase, C-terminal domain"/>
    <property type="match status" value="1"/>
</dbReference>
<dbReference type="PROSITE" id="PS50885">
    <property type="entry name" value="HAMP"/>
    <property type="match status" value="1"/>
</dbReference>
<feature type="domain" description="HAMP" evidence="12">
    <location>
        <begin position="363"/>
        <end position="418"/>
    </location>
</feature>
<gene>
    <name evidence="13" type="ORF">SAMN04488075_0438</name>
</gene>
<dbReference type="AlphaFoldDB" id="A0A1H6JJT9"/>
<evidence type="ECO:0000256" key="3">
    <source>
        <dbReference type="ARBA" id="ARBA00012438"/>
    </source>
</evidence>
<evidence type="ECO:0000256" key="10">
    <source>
        <dbReference type="SAM" id="Phobius"/>
    </source>
</evidence>
<reference evidence="14" key="1">
    <citation type="submission" date="2016-10" db="EMBL/GenBank/DDBJ databases">
        <authorList>
            <person name="Varghese N."/>
            <person name="Submissions S."/>
        </authorList>
    </citation>
    <scope>NUCLEOTIDE SEQUENCE [LARGE SCALE GENOMIC DNA]</scope>
    <source>
        <strain evidence="14">DSM 11593</strain>
    </source>
</reference>
<keyword evidence="10" id="KW-1133">Transmembrane helix</keyword>
<dbReference type="SUPFAM" id="SSF47384">
    <property type="entry name" value="Homodimeric domain of signal transducing histidine kinase"/>
    <property type="match status" value="1"/>
</dbReference>
<keyword evidence="9" id="KW-0902">Two-component regulatory system</keyword>
<dbReference type="STRING" id="65735.SAMN04488075_0438"/>
<dbReference type="Proteomes" id="UP000199125">
    <property type="component" value="Unassembled WGS sequence"/>
</dbReference>
<comment type="catalytic activity">
    <reaction evidence="1">
        <text>ATP + protein L-histidine = ADP + protein N-phospho-L-histidine.</text>
        <dbReference type="EC" id="2.7.13.3"/>
    </reaction>
</comment>
<evidence type="ECO:0000256" key="9">
    <source>
        <dbReference type="ARBA" id="ARBA00023012"/>
    </source>
</evidence>
<dbReference type="Pfam" id="PF00512">
    <property type="entry name" value="HisKA"/>
    <property type="match status" value="1"/>
</dbReference>
<name>A0A1H6JJT9_9RHOB</name>
<evidence type="ECO:0000259" key="12">
    <source>
        <dbReference type="PROSITE" id="PS50885"/>
    </source>
</evidence>
<evidence type="ECO:0000313" key="14">
    <source>
        <dbReference type="Proteomes" id="UP000199125"/>
    </source>
</evidence>
<protein>
    <recommendedName>
        <fullName evidence="3">histidine kinase</fullName>
        <ecNumber evidence="3">2.7.13.3</ecNumber>
    </recommendedName>
</protein>
<evidence type="ECO:0000256" key="8">
    <source>
        <dbReference type="ARBA" id="ARBA00022840"/>
    </source>
</evidence>
<dbReference type="Pfam" id="PF02518">
    <property type="entry name" value="HATPase_c"/>
    <property type="match status" value="1"/>
</dbReference>
<feature type="transmembrane region" description="Helical" evidence="10">
    <location>
        <begin position="340"/>
        <end position="361"/>
    </location>
</feature>
<dbReference type="InterPro" id="IPR004358">
    <property type="entry name" value="Sig_transdc_His_kin-like_C"/>
</dbReference>
<keyword evidence="6" id="KW-0547">Nucleotide-binding</keyword>
<keyword evidence="5" id="KW-0808">Transferase</keyword>
<dbReference type="PRINTS" id="PR00344">
    <property type="entry name" value="BCTRLSENSOR"/>
</dbReference>
<evidence type="ECO:0000256" key="5">
    <source>
        <dbReference type="ARBA" id="ARBA00022679"/>
    </source>
</evidence>
<dbReference type="SUPFAM" id="SSF55874">
    <property type="entry name" value="ATPase domain of HSP90 chaperone/DNA topoisomerase II/histidine kinase"/>
    <property type="match status" value="1"/>
</dbReference>
<dbReference type="PANTHER" id="PTHR43065">
    <property type="entry name" value="SENSOR HISTIDINE KINASE"/>
    <property type="match status" value="1"/>
</dbReference>
<dbReference type="PROSITE" id="PS50109">
    <property type="entry name" value="HIS_KIN"/>
    <property type="match status" value="1"/>
</dbReference>
<dbReference type="Gene3D" id="1.10.287.130">
    <property type="match status" value="1"/>
</dbReference>
<keyword evidence="4" id="KW-0597">Phosphoprotein</keyword>
<dbReference type="RefSeq" id="WP_245728571.1">
    <property type="nucleotide sequence ID" value="NZ_FNXG01000001.1"/>
</dbReference>
<dbReference type="InterPro" id="IPR003660">
    <property type="entry name" value="HAMP_dom"/>
</dbReference>
<evidence type="ECO:0000259" key="11">
    <source>
        <dbReference type="PROSITE" id="PS50109"/>
    </source>
</evidence>
<dbReference type="EMBL" id="FNXG01000001">
    <property type="protein sequence ID" value="SEH62577.1"/>
    <property type="molecule type" value="Genomic_DNA"/>
</dbReference>
<keyword evidence="8" id="KW-0067">ATP-binding</keyword>
<sequence length="668" mass="71447">MIGRHPRGSIRGRLLAALVLVVIVAGGVLAVGMMVMLRAERDFRVLAQDRIPAVALAGELAEATGELAALAMQVVADPAMPAARMEQAIGNASQGVEAVLASPVLLAAPERALTRAGIEAAERELRRALTGFGRISADLTRHAQDETRAGTDLRWIHADVQDQVQGILSDLSFNMDTQLAALVVNTDPDTRAVAEQSLSQDWLLRDRMQQIGSEAATLTALLLHARSADSRDALDQTAALGRDTLDRLALAQLNLPERVDITLLSQALERLKAFASGGDSVFVRQQQRLELHRAAVARLHHAQSALAGMQSQLTDLGRTERVGAQRRADAAATAIMRGSLWLGLVTLLGGVATAAILAVFVHNRILLRIEALSADLGRIAREDSALPGRIPETARGDEIAEMARAVDVFRASVLERQQAMERLRMTQRELVQAGKMAALGQMSAAISHEINQPLAAIGHRLHNLGAAHPDTRPAIARIQALLDRITRTIGHLRRIARRSAHRNTRVALHEPVQAALELLDHRLRGEGVGVECAELGGLAVAGDEILLEQVLLNILGNALDAIAAREGAADPGLIRIGLSGCDPVMLSIRDNGVGLGGQSGLVLTDPFVTTKEPGKGLGLGLSIAFNVMQDMGGHLEIEQHPQGGAEVRLRLNRWQKGDRHARSDAGRG</sequence>
<keyword evidence="10" id="KW-0812">Transmembrane</keyword>
<keyword evidence="10" id="KW-0472">Membrane</keyword>
<dbReference type="InterPro" id="IPR003594">
    <property type="entry name" value="HATPase_dom"/>
</dbReference>
<proteinExistence type="predicted"/>
<dbReference type="SMART" id="SM00387">
    <property type="entry name" value="HATPase_c"/>
    <property type="match status" value="1"/>
</dbReference>
<feature type="domain" description="Histidine kinase" evidence="11">
    <location>
        <begin position="445"/>
        <end position="655"/>
    </location>
</feature>
<dbReference type="InterPro" id="IPR036097">
    <property type="entry name" value="HisK_dim/P_sf"/>
</dbReference>
<dbReference type="GO" id="GO:0005524">
    <property type="term" value="F:ATP binding"/>
    <property type="evidence" value="ECO:0007669"/>
    <property type="project" value="UniProtKB-KW"/>
</dbReference>
<evidence type="ECO:0000256" key="6">
    <source>
        <dbReference type="ARBA" id="ARBA00022741"/>
    </source>
</evidence>
<dbReference type="Gene3D" id="6.10.340.10">
    <property type="match status" value="1"/>
</dbReference>
<dbReference type="InterPro" id="IPR005467">
    <property type="entry name" value="His_kinase_dom"/>
</dbReference>
<evidence type="ECO:0000256" key="2">
    <source>
        <dbReference type="ARBA" id="ARBA00004370"/>
    </source>
</evidence>
<dbReference type="GO" id="GO:0000155">
    <property type="term" value="F:phosphorelay sensor kinase activity"/>
    <property type="evidence" value="ECO:0007669"/>
    <property type="project" value="InterPro"/>
</dbReference>
<evidence type="ECO:0000256" key="7">
    <source>
        <dbReference type="ARBA" id="ARBA00022777"/>
    </source>
</evidence>
<dbReference type="PANTHER" id="PTHR43065:SF46">
    <property type="entry name" value="C4-DICARBOXYLATE TRANSPORT SENSOR PROTEIN DCTB"/>
    <property type="match status" value="1"/>
</dbReference>
<evidence type="ECO:0000256" key="1">
    <source>
        <dbReference type="ARBA" id="ARBA00000085"/>
    </source>
</evidence>
<dbReference type="EC" id="2.7.13.3" evidence="3"/>
<evidence type="ECO:0000256" key="4">
    <source>
        <dbReference type="ARBA" id="ARBA00022553"/>
    </source>
</evidence>
<accession>A0A1H6JJT9</accession>
<organism evidence="13 14">
    <name type="scientific">Paracoccus alkenifer</name>
    <dbReference type="NCBI Taxonomy" id="65735"/>
    <lineage>
        <taxon>Bacteria</taxon>
        <taxon>Pseudomonadati</taxon>
        <taxon>Pseudomonadota</taxon>
        <taxon>Alphaproteobacteria</taxon>
        <taxon>Rhodobacterales</taxon>
        <taxon>Paracoccaceae</taxon>
        <taxon>Paracoccus</taxon>
    </lineage>
</organism>
<comment type="subcellular location">
    <subcellularLocation>
        <location evidence="2">Membrane</location>
    </subcellularLocation>
</comment>
<keyword evidence="14" id="KW-1185">Reference proteome</keyword>
<dbReference type="CDD" id="cd00082">
    <property type="entry name" value="HisKA"/>
    <property type="match status" value="1"/>
</dbReference>
<dbReference type="InterPro" id="IPR036890">
    <property type="entry name" value="HATPase_C_sf"/>
</dbReference>
<dbReference type="SMART" id="SM00388">
    <property type="entry name" value="HisKA"/>
    <property type="match status" value="1"/>
</dbReference>
<keyword evidence="7 13" id="KW-0418">Kinase</keyword>
<evidence type="ECO:0000313" key="13">
    <source>
        <dbReference type="EMBL" id="SEH62577.1"/>
    </source>
</evidence>
<dbReference type="InterPro" id="IPR003661">
    <property type="entry name" value="HisK_dim/P_dom"/>
</dbReference>
<dbReference type="GO" id="GO:0016020">
    <property type="term" value="C:membrane"/>
    <property type="evidence" value="ECO:0007669"/>
    <property type="project" value="UniProtKB-SubCell"/>
</dbReference>